<dbReference type="InterPro" id="IPR000297">
    <property type="entry name" value="PPIase_PpiC"/>
</dbReference>
<evidence type="ECO:0000256" key="5">
    <source>
        <dbReference type="ARBA" id="ARBA00023235"/>
    </source>
</evidence>
<dbReference type="Gene3D" id="3.10.50.40">
    <property type="match status" value="1"/>
</dbReference>
<evidence type="ECO:0000256" key="2">
    <source>
        <dbReference type="ARBA" id="ARBA00013194"/>
    </source>
</evidence>
<comment type="catalytic activity">
    <reaction evidence="1">
        <text>[protein]-peptidylproline (omega=180) = [protein]-peptidylproline (omega=0)</text>
        <dbReference type="Rhea" id="RHEA:16237"/>
        <dbReference type="Rhea" id="RHEA-COMP:10747"/>
        <dbReference type="Rhea" id="RHEA-COMP:10748"/>
        <dbReference type="ChEBI" id="CHEBI:83833"/>
        <dbReference type="ChEBI" id="CHEBI:83834"/>
        <dbReference type="EC" id="5.2.1.8"/>
    </reaction>
</comment>
<keyword evidence="4 6" id="KW-0697">Rotamase</keyword>
<dbReference type="GO" id="GO:0016853">
    <property type="term" value="F:isomerase activity"/>
    <property type="evidence" value="ECO:0007669"/>
    <property type="project" value="UniProtKB-KW"/>
</dbReference>
<evidence type="ECO:0000256" key="6">
    <source>
        <dbReference type="PROSITE-ProRule" id="PRU00278"/>
    </source>
</evidence>
<dbReference type="Pfam" id="PF13624">
    <property type="entry name" value="SurA_N_3"/>
    <property type="match status" value="1"/>
</dbReference>
<comment type="caution">
    <text evidence="8">The sequence shown here is derived from an EMBL/GenBank/DDBJ whole genome shotgun (WGS) entry which is preliminary data.</text>
</comment>
<dbReference type="EMBL" id="JBHSED010000008">
    <property type="protein sequence ID" value="MFC4303136.1"/>
    <property type="molecule type" value="Genomic_DNA"/>
</dbReference>
<dbReference type="PROSITE" id="PS50198">
    <property type="entry name" value="PPIC_PPIASE_2"/>
    <property type="match status" value="1"/>
</dbReference>
<dbReference type="RefSeq" id="WP_204605276.1">
    <property type="nucleotide sequence ID" value="NZ_JBHSED010000008.1"/>
</dbReference>
<evidence type="ECO:0000256" key="1">
    <source>
        <dbReference type="ARBA" id="ARBA00000971"/>
    </source>
</evidence>
<gene>
    <name evidence="8" type="ORF">ACFO1S_06700</name>
</gene>
<feature type="domain" description="PpiC" evidence="7">
    <location>
        <begin position="172"/>
        <end position="264"/>
    </location>
</feature>
<evidence type="ECO:0000259" key="7">
    <source>
        <dbReference type="PROSITE" id="PS50198"/>
    </source>
</evidence>
<dbReference type="InterPro" id="IPR050245">
    <property type="entry name" value="PrsA_foldase"/>
</dbReference>
<dbReference type="InterPro" id="IPR027304">
    <property type="entry name" value="Trigger_fact/SurA_dom_sf"/>
</dbReference>
<keyword evidence="3" id="KW-0732">Signal</keyword>
<dbReference type="PANTHER" id="PTHR47245:SF1">
    <property type="entry name" value="FOLDASE PROTEIN PRSA"/>
    <property type="match status" value="1"/>
</dbReference>
<dbReference type="InterPro" id="IPR023058">
    <property type="entry name" value="PPIase_PpiC_CS"/>
</dbReference>
<keyword evidence="9" id="KW-1185">Reference proteome</keyword>
<dbReference type="PANTHER" id="PTHR47245">
    <property type="entry name" value="PEPTIDYLPROLYL ISOMERASE"/>
    <property type="match status" value="1"/>
</dbReference>
<dbReference type="SUPFAM" id="SSF109998">
    <property type="entry name" value="Triger factor/SurA peptide-binding domain-like"/>
    <property type="match status" value="1"/>
</dbReference>
<accession>A0ABV8S6G9</accession>
<dbReference type="InterPro" id="IPR046357">
    <property type="entry name" value="PPIase_dom_sf"/>
</dbReference>
<name>A0ABV8S6G9_9BACL</name>
<dbReference type="Gene3D" id="1.10.4030.10">
    <property type="entry name" value="Porin chaperone SurA, peptide-binding domain"/>
    <property type="match status" value="1"/>
</dbReference>
<evidence type="ECO:0000256" key="4">
    <source>
        <dbReference type="ARBA" id="ARBA00023110"/>
    </source>
</evidence>
<evidence type="ECO:0000313" key="9">
    <source>
        <dbReference type="Proteomes" id="UP001595755"/>
    </source>
</evidence>
<protein>
    <recommendedName>
        <fullName evidence="2">peptidylprolyl isomerase</fullName>
        <ecNumber evidence="2">5.2.1.8</ecNumber>
    </recommendedName>
</protein>
<dbReference type="EC" id="5.2.1.8" evidence="2"/>
<dbReference type="Pfam" id="PF13145">
    <property type="entry name" value="Rotamase_2"/>
    <property type="match status" value="1"/>
</dbReference>
<reference evidence="9" key="1">
    <citation type="journal article" date="2019" name="Int. J. Syst. Evol. Microbiol.">
        <title>The Global Catalogue of Microorganisms (GCM) 10K type strain sequencing project: providing services to taxonomists for standard genome sequencing and annotation.</title>
        <authorList>
            <consortium name="The Broad Institute Genomics Platform"/>
            <consortium name="The Broad Institute Genome Sequencing Center for Infectious Disease"/>
            <person name="Wu L."/>
            <person name="Ma J."/>
        </authorList>
    </citation>
    <scope>NUCLEOTIDE SEQUENCE [LARGE SCALE GENOMIC DNA]</scope>
    <source>
        <strain evidence="9">CGMCC 4.1641</strain>
    </source>
</reference>
<organism evidence="8 9">
    <name type="scientific">Cohnella boryungensis</name>
    <dbReference type="NCBI Taxonomy" id="768479"/>
    <lineage>
        <taxon>Bacteria</taxon>
        <taxon>Bacillati</taxon>
        <taxon>Bacillota</taxon>
        <taxon>Bacilli</taxon>
        <taxon>Bacillales</taxon>
        <taxon>Paenibacillaceae</taxon>
        <taxon>Cohnella</taxon>
    </lineage>
</organism>
<proteinExistence type="predicted"/>
<dbReference type="PROSITE" id="PS51257">
    <property type="entry name" value="PROKAR_LIPOPROTEIN"/>
    <property type="match status" value="1"/>
</dbReference>
<dbReference type="SUPFAM" id="SSF54534">
    <property type="entry name" value="FKBP-like"/>
    <property type="match status" value="1"/>
</dbReference>
<evidence type="ECO:0000313" key="8">
    <source>
        <dbReference type="EMBL" id="MFC4303136.1"/>
    </source>
</evidence>
<dbReference type="Proteomes" id="UP001595755">
    <property type="component" value="Unassembled WGS sequence"/>
</dbReference>
<evidence type="ECO:0000256" key="3">
    <source>
        <dbReference type="ARBA" id="ARBA00022729"/>
    </source>
</evidence>
<sequence>MRETIRRMPPLVLLALLTTLMMIASGCNKGEELAPSGNEPSGTASDDDVIATVGTMSISRQQLLDRLLASYGSQVLRSMILAEAVSAEAKSLRIEATDEELDRELAMMRQGYENEEEFYRSMNEQLGMTREEVREDARYRLLLEKLTLRTVTVTAEEIDRYLDEHREQFDPVKKYQLAHILVQTEKSAREILIKLEQGEDFAELARAFSLDDFTADQGGELGWVESDDPFAAESVLTAAASMQVGEVRGPIPTDQGFAIIRLNGRSQTQSRPMEEIREEARKQLALGKGVSVRDMEQQLLRKYEASVKDSKLQASLWSSALTLDLLGSNQTT</sequence>
<keyword evidence="5 6" id="KW-0413">Isomerase</keyword>
<dbReference type="PROSITE" id="PS01096">
    <property type="entry name" value="PPIC_PPIASE_1"/>
    <property type="match status" value="1"/>
</dbReference>